<dbReference type="AlphaFoldDB" id="A0AAE0ZLC4"/>
<gene>
    <name evidence="1" type="ORF">RRG08_007011</name>
</gene>
<accession>A0AAE0ZLC4</accession>
<protein>
    <submittedName>
        <fullName evidence="1">Uncharacterized protein</fullName>
    </submittedName>
</protein>
<reference evidence="1" key="1">
    <citation type="journal article" date="2023" name="G3 (Bethesda)">
        <title>A reference genome for the long-term kleptoplast-retaining sea slug Elysia crispata morphotype clarki.</title>
        <authorList>
            <person name="Eastman K.E."/>
            <person name="Pendleton A.L."/>
            <person name="Shaikh M.A."/>
            <person name="Suttiyut T."/>
            <person name="Ogas R."/>
            <person name="Tomko P."/>
            <person name="Gavelis G."/>
            <person name="Widhalm J.R."/>
            <person name="Wisecaver J.H."/>
        </authorList>
    </citation>
    <scope>NUCLEOTIDE SEQUENCE</scope>
    <source>
        <strain evidence="1">ECLA1</strain>
    </source>
</reference>
<name>A0AAE0ZLC4_9GAST</name>
<dbReference type="Proteomes" id="UP001283361">
    <property type="component" value="Unassembled WGS sequence"/>
</dbReference>
<proteinExistence type="predicted"/>
<keyword evidence="2" id="KW-1185">Reference proteome</keyword>
<evidence type="ECO:0000313" key="1">
    <source>
        <dbReference type="EMBL" id="KAK3770577.1"/>
    </source>
</evidence>
<evidence type="ECO:0000313" key="2">
    <source>
        <dbReference type="Proteomes" id="UP001283361"/>
    </source>
</evidence>
<sequence>LADRMCGSGTPRIPRWTCGFCTRNHHLHPGPKEKRGFHWSSSDWPDCSGECSPM</sequence>
<dbReference type="EMBL" id="JAWDGP010003809">
    <property type="protein sequence ID" value="KAK3770577.1"/>
    <property type="molecule type" value="Genomic_DNA"/>
</dbReference>
<feature type="non-terminal residue" evidence="1">
    <location>
        <position position="1"/>
    </location>
</feature>
<organism evidence="1 2">
    <name type="scientific">Elysia crispata</name>
    <name type="common">lettuce slug</name>
    <dbReference type="NCBI Taxonomy" id="231223"/>
    <lineage>
        <taxon>Eukaryota</taxon>
        <taxon>Metazoa</taxon>
        <taxon>Spiralia</taxon>
        <taxon>Lophotrochozoa</taxon>
        <taxon>Mollusca</taxon>
        <taxon>Gastropoda</taxon>
        <taxon>Heterobranchia</taxon>
        <taxon>Euthyneura</taxon>
        <taxon>Panpulmonata</taxon>
        <taxon>Sacoglossa</taxon>
        <taxon>Placobranchoidea</taxon>
        <taxon>Plakobranchidae</taxon>
        <taxon>Elysia</taxon>
    </lineage>
</organism>
<comment type="caution">
    <text evidence="1">The sequence shown here is derived from an EMBL/GenBank/DDBJ whole genome shotgun (WGS) entry which is preliminary data.</text>
</comment>